<dbReference type="GO" id="GO:0003743">
    <property type="term" value="F:translation initiation factor activity"/>
    <property type="evidence" value="ECO:0007669"/>
    <property type="project" value="InterPro"/>
</dbReference>
<feature type="domain" description="SUI1" evidence="4">
    <location>
        <begin position="46"/>
        <end position="107"/>
    </location>
</feature>
<protein>
    <submittedName>
        <fullName evidence="5">Stress response translation initiation inhibitor YciH</fullName>
    </submittedName>
</protein>
<gene>
    <name evidence="5" type="primary">yciH</name>
    <name evidence="5" type="ORF">FJM67_00270</name>
</gene>
<sequence length="115" mass="12320">MKNKRLVYSTDQGRLCPECNNPIDDCACQATDAILGSGNVRVQLETKGRKGKGVTLIKDLAMTAEELKTLAKKLKSHCGVGGAVKEGTVEIQGDQREKVMRFLADMGIKAKLAGG</sequence>
<evidence type="ECO:0000313" key="5">
    <source>
        <dbReference type="EMBL" id="TPE55520.1"/>
    </source>
</evidence>
<dbReference type="GO" id="GO:0006417">
    <property type="term" value="P:regulation of translation"/>
    <property type="evidence" value="ECO:0007669"/>
    <property type="project" value="UniProtKB-KW"/>
</dbReference>
<dbReference type="GO" id="GO:0003729">
    <property type="term" value="F:mRNA binding"/>
    <property type="evidence" value="ECO:0007669"/>
    <property type="project" value="TreeGrafter"/>
</dbReference>
<dbReference type="NCBIfam" id="TIGR01158">
    <property type="entry name" value="SUI1_rel"/>
    <property type="match status" value="1"/>
</dbReference>
<dbReference type="InterPro" id="IPR050318">
    <property type="entry name" value="DENR/SUI1_TIF"/>
</dbReference>
<dbReference type="OrthoDB" id="9792915at2"/>
<evidence type="ECO:0000256" key="3">
    <source>
        <dbReference type="ARBA" id="ARBA00022917"/>
    </source>
</evidence>
<dbReference type="GO" id="GO:0001731">
    <property type="term" value="P:formation of translation preinitiation complex"/>
    <property type="evidence" value="ECO:0007669"/>
    <property type="project" value="TreeGrafter"/>
</dbReference>
<comment type="similarity">
    <text evidence="1">Belongs to the SUI1 family.</text>
</comment>
<dbReference type="Gene3D" id="3.30.780.10">
    <property type="entry name" value="SUI1-like domain"/>
    <property type="match status" value="1"/>
</dbReference>
<dbReference type="CDD" id="cd11567">
    <property type="entry name" value="YciH_like"/>
    <property type="match status" value="1"/>
</dbReference>
<dbReference type="Proteomes" id="UP000315901">
    <property type="component" value="Unassembled WGS sequence"/>
</dbReference>
<dbReference type="PIRSF" id="PIRSF037511">
    <property type="entry name" value="Transl_init_SUI1_pro"/>
    <property type="match status" value="1"/>
</dbReference>
<keyword evidence="3" id="KW-0648">Protein biosynthesis</keyword>
<name>A0A501X4P4_9GAMM</name>
<reference evidence="5 6" key="1">
    <citation type="submission" date="2019-06" db="EMBL/GenBank/DDBJ databases">
        <title>A novel bacterium of genus Marinomonas, isolated from coastal sand.</title>
        <authorList>
            <person name="Huang H."/>
            <person name="Mo K."/>
            <person name="Hu Y."/>
        </authorList>
    </citation>
    <scope>NUCLEOTIDE SEQUENCE [LARGE SCALE GENOMIC DNA]</scope>
    <source>
        <strain evidence="5 6">HB171799</strain>
    </source>
</reference>
<dbReference type="Pfam" id="PF01253">
    <property type="entry name" value="SUI1"/>
    <property type="match status" value="1"/>
</dbReference>
<dbReference type="AlphaFoldDB" id="A0A501X4P4"/>
<evidence type="ECO:0000256" key="1">
    <source>
        <dbReference type="ARBA" id="ARBA00005422"/>
    </source>
</evidence>
<accession>A0A501X4P4</accession>
<organism evidence="5 6">
    <name type="scientific">Maribrevibacterium harenarium</name>
    <dbReference type="NCBI Taxonomy" id="2589817"/>
    <lineage>
        <taxon>Bacteria</taxon>
        <taxon>Pseudomonadati</taxon>
        <taxon>Pseudomonadota</taxon>
        <taxon>Gammaproteobacteria</taxon>
        <taxon>Oceanospirillales</taxon>
        <taxon>Oceanospirillaceae</taxon>
        <taxon>Maribrevibacterium</taxon>
    </lineage>
</organism>
<evidence type="ECO:0000313" key="6">
    <source>
        <dbReference type="Proteomes" id="UP000315901"/>
    </source>
</evidence>
<dbReference type="SUPFAM" id="SSF55159">
    <property type="entry name" value="eIF1-like"/>
    <property type="match status" value="1"/>
</dbReference>
<evidence type="ECO:0000256" key="2">
    <source>
        <dbReference type="ARBA" id="ARBA00022845"/>
    </source>
</evidence>
<dbReference type="InterPro" id="IPR005872">
    <property type="entry name" value="SUI1_arc_bac"/>
</dbReference>
<keyword evidence="2" id="KW-0810">Translation regulation</keyword>
<dbReference type="InterPro" id="IPR001950">
    <property type="entry name" value="SUI1"/>
</dbReference>
<proteinExistence type="inferred from homology"/>
<dbReference type="GO" id="GO:0002188">
    <property type="term" value="P:translation reinitiation"/>
    <property type="evidence" value="ECO:0007669"/>
    <property type="project" value="TreeGrafter"/>
</dbReference>
<dbReference type="PANTHER" id="PTHR12789">
    <property type="entry name" value="DENSITY-REGULATED PROTEIN HOMOLOG"/>
    <property type="match status" value="1"/>
</dbReference>
<comment type="caution">
    <text evidence="5">The sequence shown here is derived from an EMBL/GenBank/DDBJ whole genome shotgun (WGS) entry which is preliminary data.</text>
</comment>
<dbReference type="PROSITE" id="PS50296">
    <property type="entry name" value="SUI1"/>
    <property type="match status" value="1"/>
</dbReference>
<dbReference type="PANTHER" id="PTHR12789:SF0">
    <property type="entry name" value="DENSITY-REGULATED PROTEIN"/>
    <property type="match status" value="1"/>
</dbReference>
<evidence type="ECO:0000259" key="4">
    <source>
        <dbReference type="PROSITE" id="PS50296"/>
    </source>
</evidence>
<dbReference type="InterPro" id="IPR036877">
    <property type="entry name" value="SUI1_dom_sf"/>
</dbReference>
<keyword evidence="6" id="KW-1185">Reference proteome</keyword>
<dbReference type="RefSeq" id="WP_140586550.1">
    <property type="nucleotide sequence ID" value="NZ_VFRR01000001.1"/>
</dbReference>
<dbReference type="EMBL" id="VFRR01000001">
    <property type="protein sequence ID" value="TPE55520.1"/>
    <property type="molecule type" value="Genomic_DNA"/>
</dbReference>